<gene>
    <name evidence="16" type="ORF">Q9291_12535</name>
</gene>
<accession>A0ABT9JVQ8</accession>
<evidence type="ECO:0000313" key="17">
    <source>
        <dbReference type="Proteomes" id="UP001225906"/>
    </source>
</evidence>
<dbReference type="PROSITE" id="PS52016">
    <property type="entry name" value="TONB_DEPENDENT_REC_3"/>
    <property type="match status" value="1"/>
</dbReference>
<evidence type="ECO:0000256" key="10">
    <source>
        <dbReference type="ARBA" id="ARBA00023170"/>
    </source>
</evidence>
<dbReference type="PANTHER" id="PTHR30069">
    <property type="entry name" value="TONB-DEPENDENT OUTER MEMBRANE RECEPTOR"/>
    <property type="match status" value="1"/>
</dbReference>
<dbReference type="InterPro" id="IPR012910">
    <property type="entry name" value="Plug_dom"/>
</dbReference>
<keyword evidence="17" id="KW-1185">Reference proteome</keyword>
<evidence type="ECO:0000256" key="9">
    <source>
        <dbReference type="ARBA" id="ARBA00023136"/>
    </source>
</evidence>
<proteinExistence type="inferred from homology"/>
<comment type="caution">
    <text evidence="16">The sequence shown here is derived from an EMBL/GenBank/DDBJ whole genome shotgun (WGS) entry which is preliminary data.</text>
</comment>
<evidence type="ECO:0000256" key="3">
    <source>
        <dbReference type="ARBA" id="ARBA00022448"/>
    </source>
</evidence>
<keyword evidence="4 12" id="KW-1134">Transmembrane beta strand</keyword>
<keyword evidence="3 12" id="KW-0813">Transport</keyword>
<dbReference type="InterPro" id="IPR039426">
    <property type="entry name" value="TonB-dep_rcpt-like"/>
</dbReference>
<dbReference type="Gene3D" id="2.40.170.20">
    <property type="entry name" value="TonB-dependent receptor, beta-barrel domain"/>
    <property type="match status" value="2"/>
</dbReference>
<dbReference type="Gene3D" id="2.170.130.10">
    <property type="entry name" value="TonB-dependent receptor, plug domain"/>
    <property type="match status" value="1"/>
</dbReference>
<dbReference type="Gene3D" id="3.55.50.30">
    <property type="match status" value="1"/>
</dbReference>
<keyword evidence="14" id="KW-0732">Signal</keyword>
<name>A0ABT9JVQ8_9PROT</name>
<keyword evidence="9 12" id="KW-0472">Membrane</keyword>
<keyword evidence="7" id="KW-0408">Iron</keyword>
<dbReference type="SMART" id="SM00965">
    <property type="entry name" value="STN"/>
    <property type="match status" value="1"/>
</dbReference>
<dbReference type="EMBL" id="JAVCAP010000031">
    <property type="protein sequence ID" value="MDP8568677.1"/>
    <property type="molecule type" value="Genomic_DNA"/>
</dbReference>
<evidence type="ECO:0000256" key="11">
    <source>
        <dbReference type="ARBA" id="ARBA00023237"/>
    </source>
</evidence>
<dbReference type="PANTHER" id="PTHR30069:SF39">
    <property type="entry name" value="BLL6183 PROTEIN"/>
    <property type="match status" value="1"/>
</dbReference>
<dbReference type="InterPro" id="IPR011662">
    <property type="entry name" value="Secretin/TonB_short_N"/>
</dbReference>
<dbReference type="InterPro" id="IPR000531">
    <property type="entry name" value="Beta-barrel_TonB"/>
</dbReference>
<reference evidence="17" key="1">
    <citation type="journal article" date="2019" name="Int. J. Syst. Evol. Microbiol.">
        <title>The Global Catalogue of Microorganisms (GCM) 10K type strain sequencing project: providing services to taxonomists for standard genome sequencing and annotation.</title>
        <authorList>
            <consortium name="The Broad Institute Genomics Platform"/>
            <consortium name="The Broad Institute Genome Sequencing Center for Infectious Disease"/>
            <person name="Wu L."/>
            <person name="Ma J."/>
        </authorList>
    </citation>
    <scope>NUCLEOTIDE SEQUENCE [LARGE SCALE GENOMIC DNA]</scope>
    <source>
        <strain evidence="17">VKM B-3159</strain>
    </source>
</reference>
<comment type="similarity">
    <text evidence="2 12 13">Belongs to the TonB-dependent receptor family.</text>
</comment>
<evidence type="ECO:0000256" key="13">
    <source>
        <dbReference type="RuleBase" id="RU003357"/>
    </source>
</evidence>
<evidence type="ECO:0000256" key="1">
    <source>
        <dbReference type="ARBA" id="ARBA00004571"/>
    </source>
</evidence>
<protein>
    <submittedName>
        <fullName evidence="16">TonB-dependent receptor</fullName>
    </submittedName>
</protein>
<feature type="chain" id="PRO_5045566142" evidence="14">
    <location>
        <begin position="25"/>
        <end position="1239"/>
    </location>
</feature>
<dbReference type="Pfam" id="PF07715">
    <property type="entry name" value="Plug"/>
    <property type="match status" value="1"/>
</dbReference>
<evidence type="ECO:0000256" key="6">
    <source>
        <dbReference type="ARBA" id="ARBA00022692"/>
    </source>
</evidence>
<keyword evidence="8 13" id="KW-0798">TonB box</keyword>
<organism evidence="16 17">
    <name type="scientific">Methylophilus aquaticus</name>
    <dbReference type="NCBI Taxonomy" id="1971610"/>
    <lineage>
        <taxon>Bacteria</taxon>
        <taxon>Pseudomonadati</taxon>
        <taxon>Pseudomonadota</taxon>
        <taxon>Betaproteobacteria</taxon>
        <taxon>Nitrosomonadales</taxon>
        <taxon>Methylophilaceae</taxon>
        <taxon>Methylophilus</taxon>
    </lineage>
</organism>
<keyword evidence="6 12" id="KW-0812">Transmembrane</keyword>
<keyword evidence="11 12" id="KW-0998">Cell outer membrane</keyword>
<comment type="subcellular location">
    <subcellularLocation>
        <location evidence="1 12">Cell outer membrane</location>
        <topology evidence="1 12">Multi-pass membrane protein</topology>
    </subcellularLocation>
</comment>
<evidence type="ECO:0000256" key="14">
    <source>
        <dbReference type="SAM" id="SignalP"/>
    </source>
</evidence>
<evidence type="ECO:0000256" key="12">
    <source>
        <dbReference type="PROSITE-ProRule" id="PRU01360"/>
    </source>
</evidence>
<dbReference type="SUPFAM" id="SSF56935">
    <property type="entry name" value="Porins"/>
    <property type="match status" value="2"/>
</dbReference>
<evidence type="ECO:0000256" key="7">
    <source>
        <dbReference type="ARBA" id="ARBA00023004"/>
    </source>
</evidence>
<feature type="signal peptide" evidence="14">
    <location>
        <begin position="1"/>
        <end position="24"/>
    </location>
</feature>
<sequence>MHTPKKLILSAAIAACFSSQPVWINPLWAAELNTNLPQPEEEILFTRTISIDLPSQPLATSLKAISAKLGINITFNDALVNVKKAPAISGTMLTKELFKKLLANNNLEAKLNQSTLYIQPATKTSKELKDEKTSLDLDKVEVRAKKFYEVGPMPGLALTKEEIPGNVQSLTAKDIKEAHTLTITDLMNQKLQSVTVNDYQSNPFQMDLQYRGFTASPQLGTAQGISVFLDGIRVNEPFGDVVNWDMIPMNALASLDMFPGSNPVFGLGTLGGALAMRTKSGFDGKTLDAEVLTGSFGRKQLQISAGNNNGVIAGFLSGNFFLEDGWRDNSPSKVNQIFGKAEWQNERARLSLSGLYAGNKLTGNGLLPQQMVDQNPKQVYTSPDESRNNLFQFQLSGIWDVTDTFNITAQVYNRNSKRKSHMSDVNENFGGTSARPNAATINDPSRQLLNGLPDINRDGLPDYNNYAMNVAADANGNPLTTSGAICTDPLDPCVNDLAYGTNFNTQANANQVQVAAGDGSGNLVWNWTYDPRRNLDDISQPSNVPGAFNAAVTNQYVQIVRNAFENYGLIVASANGAAVSSSTLHPGTGSSEYSYDIISSAPNIGALGGYTDDAGFFHDYWELVVPINSANITNQVGAVGGLSYISTMGPLAQDANGNFYYRDGKYASGPYANTGYIEGTPTAIFTDTQVDQLGKGASLQFNWNLDKHKFMIGSSVDKADTTYESKQYLGMLDAQRNAYVAPELLGWEYYANSPDRGYGLNDFKGSGLTKSLYFSETWSPTKTLNITTSARYNRTYVNNQLSVARLSSFTDVNTILNYLNAMVLCTDNNSDGTIDPNTECPTGIADQIVPFDPSTFPVDANGQNIATLRPPEKEKFKYRSFNPSLGITWQAREDLNLYANLGRGARTPTVIELGCAYDPTPLSDGRPRSLAEQRVCNLPGALSGDPYLKQVRSTSYELGARGQLTDGIEWNAALYQTDLTDDIYFVAVNATSSYFQNVGDTRRRGLEMGLKGKWGKASWGVNYALTDATFQSKLKLASPSNSSAGNVYDIVTQTGEGNYQQITVNPGDRMPGVALHNLNANVSYDITNAWRVGLNVVAHSDAFIRGNENNKHRAGPASPITGPFCDNGNTVCTIQRADFGEGKTDGYAVVNFNTTYKISPEWTFGLRINNLFDKEYASAGRLGLNAFSPSIRGVIGESGFNYNSADWQGTSFLGTGAPRSAFVTLSYEFQPKKLEGLVE</sequence>
<feature type="domain" description="Secretin/TonB short N-terminal" evidence="15">
    <location>
        <begin position="71"/>
        <end position="121"/>
    </location>
</feature>
<keyword evidence="10 16" id="KW-0675">Receptor</keyword>
<evidence type="ECO:0000259" key="15">
    <source>
        <dbReference type="SMART" id="SM00965"/>
    </source>
</evidence>
<keyword evidence="5" id="KW-0406">Ion transport</keyword>
<evidence type="ECO:0000256" key="5">
    <source>
        <dbReference type="ARBA" id="ARBA00022496"/>
    </source>
</evidence>
<dbReference type="RefSeq" id="WP_306390419.1">
    <property type="nucleotide sequence ID" value="NZ_JAVCAP010000031.1"/>
</dbReference>
<dbReference type="Proteomes" id="UP001225906">
    <property type="component" value="Unassembled WGS sequence"/>
</dbReference>
<keyword evidence="5" id="KW-0410">Iron transport</keyword>
<dbReference type="InterPro" id="IPR037066">
    <property type="entry name" value="Plug_dom_sf"/>
</dbReference>
<evidence type="ECO:0000256" key="4">
    <source>
        <dbReference type="ARBA" id="ARBA00022452"/>
    </source>
</evidence>
<evidence type="ECO:0000256" key="2">
    <source>
        <dbReference type="ARBA" id="ARBA00009810"/>
    </source>
</evidence>
<evidence type="ECO:0000313" key="16">
    <source>
        <dbReference type="EMBL" id="MDP8568677.1"/>
    </source>
</evidence>
<dbReference type="Pfam" id="PF00593">
    <property type="entry name" value="TonB_dep_Rec_b-barrel"/>
    <property type="match status" value="1"/>
</dbReference>
<dbReference type="InterPro" id="IPR036942">
    <property type="entry name" value="Beta-barrel_TonB_sf"/>
</dbReference>
<evidence type="ECO:0000256" key="8">
    <source>
        <dbReference type="ARBA" id="ARBA00023077"/>
    </source>
</evidence>